<evidence type="ECO:0000313" key="3">
    <source>
        <dbReference type="Proteomes" id="UP000504618"/>
    </source>
</evidence>
<dbReference type="GO" id="GO:0003676">
    <property type="term" value="F:nucleic acid binding"/>
    <property type="evidence" value="ECO:0007669"/>
    <property type="project" value="InterPro"/>
</dbReference>
<dbReference type="Gene3D" id="3.30.420.10">
    <property type="entry name" value="Ribonuclease H-like superfamily/Ribonuclease H"/>
    <property type="match status" value="1"/>
</dbReference>
<name>A0A6J1QZ85_9HYME</name>
<reference evidence="4 5" key="1">
    <citation type="submission" date="2025-04" db="UniProtKB">
        <authorList>
            <consortium name="RefSeq"/>
        </authorList>
    </citation>
    <scope>IDENTIFICATION</scope>
    <source>
        <tissue evidence="4 5">Whole body</tissue>
    </source>
</reference>
<dbReference type="Pfam" id="PF00665">
    <property type="entry name" value="rve"/>
    <property type="match status" value="1"/>
</dbReference>
<feature type="region of interest" description="Disordered" evidence="1">
    <location>
        <begin position="307"/>
        <end position="362"/>
    </location>
</feature>
<dbReference type="RefSeq" id="XP_024867653.1">
    <property type="nucleotide sequence ID" value="XM_025011885.1"/>
</dbReference>
<dbReference type="OrthoDB" id="7550831at2759"/>
<gene>
    <name evidence="5" type="primary">LOC112464728</name>
    <name evidence="4" type="synonym">LOC112451948</name>
</gene>
<dbReference type="AlphaFoldDB" id="A0A6J1QZ85"/>
<feature type="compositionally biased region" description="Basic and acidic residues" evidence="1">
    <location>
        <begin position="323"/>
        <end position="342"/>
    </location>
</feature>
<dbReference type="GO" id="GO:0015074">
    <property type="term" value="P:DNA integration"/>
    <property type="evidence" value="ECO:0007669"/>
    <property type="project" value="InterPro"/>
</dbReference>
<dbReference type="SUPFAM" id="SSF53098">
    <property type="entry name" value="Ribonuclease H-like"/>
    <property type="match status" value="1"/>
</dbReference>
<evidence type="ECO:0000256" key="1">
    <source>
        <dbReference type="SAM" id="MobiDB-lite"/>
    </source>
</evidence>
<keyword evidence="3" id="KW-1185">Reference proteome</keyword>
<dbReference type="InterPro" id="IPR001584">
    <property type="entry name" value="Integrase_cat-core"/>
</dbReference>
<dbReference type="PANTHER" id="PTHR37984:SF5">
    <property type="entry name" value="PROTEIN NYNRIN-LIKE"/>
    <property type="match status" value="1"/>
</dbReference>
<dbReference type="FunFam" id="3.30.420.10:FF:000063">
    <property type="entry name" value="Retrovirus-related Pol polyprotein from transposon 297-like Protein"/>
    <property type="match status" value="1"/>
</dbReference>
<dbReference type="InterPro" id="IPR036397">
    <property type="entry name" value="RNaseH_sf"/>
</dbReference>
<accession>A0A6J1QZ85</accession>
<evidence type="ECO:0000313" key="5">
    <source>
        <dbReference type="RefSeq" id="XP_024887652.1"/>
    </source>
</evidence>
<feature type="domain" description="Integrase catalytic" evidence="2">
    <location>
        <begin position="45"/>
        <end position="199"/>
    </location>
</feature>
<organism evidence="3 5">
    <name type="scientific">Temnothorax curvispinosus</name>
    <dbReference type="NCBI Taxonomy" id="300111"/>
    <lineage>
        <taxon>Eukaryota</taxon>
        <taxon>Metazoa</taxon>
        <taxon>Ecdysozoa</taxon>
        <taxon>Arthropoda</taxon>
        <taxon>Hexapoda</taxon>
        <taxon>Insecta</taxon>
        <taxon>Pterygota</taxon>
        <taxon>Neoptera</taxon>
        <taxon>Endopterygota</taxon>
        <taxon>Hymenoptera</taxon>
        <taxon>Apocrita</taxon>
        <taxon>Aculeata</taxon>
        <taxon>Formicoidea</taxon>
        <taxon>Formicidae</taxon>
        <taxon>Myrmicinae</taxon>
        <taxon>Temnothorax</taxon>
    </lineage>
</organism>
<evidence type="ECO:0000259" key="2">
    <source>
        <dbReference type="PROSITE" id="PS50994"/>
    </source>
</evidence>
<sequence>MKLMSRSYIWWPNYTKDIEQLAKNCFECNKIRNDPSKVTLHPWEKTTEPFQRVHVDYAGPFYNTYLLILIDAYSRWPEIYITKDMTTATTIQICRRIFSQFGLPKVLVSDSGRQFTAHEFRNFMKENGIFHKFSPSYHPATNGMAERYVRTVKQSLRALHWQGTNEEKDIMLCKFLLQYRITPHSVTNKPPATLFLNRNNLRTRLDLLKPAIEHVKQEAMSEQGIRNFAEGERVAVRDYIHEDKWKFGRVVQKLGKLIYTIRLDDGKIRRKHIDQIRKIGENIASDQLLQPEPLTQRSQKCECDIPRLLDRDQVSESGTESVADERPTERNTEDRPKNRELETVPPNVITAPEIALDKDLEAKAEIPKTVELRRSKRTRKAPEKLDL</sequence>
<dbReference type="GeneID" id="112464728"/>
<dbReference type="Proteomes" id="UP000504618">
    <property type="component" value="Unplaced"/>
</dbReference>
<protein>
    <submittedName>
        <fullName evidence="4 5">Uncharacterized protein K02A2.6-like</fullName>
    </submittedName>
</protein>
<proteinExistence type="predicted"/>
<dbReference type="InterPro" id="IPR050951">
    <property type="entry name" value="Retrovirus_Pol_polyprotein"/>
</dbReference>
<evidence type="ECO:0000313" key="4">
    <source>
        <dbReference type="RefSeq" id="XP_024867653.1"/>
    </source>
</evidence>
<dbReference type="PANTHER" id="PTHR37984">
    <property type="entry name" value="PROTEIN CBG26694"/>
    <property type="match status" value="1"/>
</dbReference>
<dbReference type="PROSITE" id="PS50994">
    <property type="entry name" value="INTEGRASE"/>
    <property type="match status" value="1"/>
</dbReference>
<dbReference type="RefSeq" id="XP_024887652.1">
    <property type="nucleotide sequence ID" value="XM_025031884.1"/>
</dbReference>
<dbReference type="InterPro" id="IPR012337">
    <property type="entry name" value="RNaseH-like_sf"/>
</dbReference>